<dbReference type="EMBL" id="LOCK01000094">
    <property type="protein sequence ID" value="KTE89245.1"/>
    <property type="molecule type" value="Genomic_DNA"/>
</dbReference>
<dbReference type="InterPro" id="IPR027396">
    <property type="entry name" value="DsrEFH-like"/>
</dbReference>
<proteinExistence type="predicted"/>
<dbReference type="PANTHER" id="PTHR34655:SF2">
    <property type="entry name" value="PEROXIREDOXIN FAMILY PROTEIN"/>
    <property type="match status" value="1"/>
</dbReference>
<protein>
    <submittedName>
        <fullName evidence="1">Sulfide reductase</fullName>
    </submittedName>
</protein>
<dbReference type="Proteomes" id="UP000054623">
    <property type="component" value="Unassembled WGS sequence"/>
</dbReference>
<dbReference type="AlphaFoldDB" id="A0A0W1JCA7"/>
<dbReference type="SUPFAM" id="SSF75169">
    <property type="entry name" value="DsrEFH-like"/>
    <property type="match status" value="1"/>
</dbReference>
<dbReference type="PANTHER" id="PTHR34655">
    <property type="entry name" value="CONSERVED WITHIN P. AEROPHILUM"/>
    <property type="match status" value="1"/>
</dbReference>
<sequence>MTLLIFSGEYDKALAGLILANSGREMGMDVTMFFAFWGLCLVRDPEKMTLEDKSLYEQMFGMITPKGIEDLPLSRMNMAGLGKAMLKEMMEDDDTPPLTAFLNGARKKGVKFYGCKLSVDVMGFKKEELLPEVQIMTAADFLQEAMESQIQLFI</sequence>
<dbReference type="InterPro" id="IPR032836">
    <property type="entry name" value="DsrE2-like"/>
</dbReference>
<reference evidence="1 2" key="1">
    <citation type="submission" date="2015-12" db="EMBL/GenBank/DDBJ databases">
        <title>Draft Genome Sequence of Desulfitobacterium hafniense Strain DH, a Sulfate-reducing Bacterium Isolated from Paddy Soils.</title>
        <authorList>
            <person name="Bao P."/>
            <person name="Zhang X."/>
            <person name="Li G."/>
        </authorList>
    </citation>
    <scope>NUCLEOTIDE SEQUENCE [LARGE SCALE GENOMIC DNA]</scope>
    <source>
        <strain evidence="1 2">DH</strain>
    </source>
</reference>
<evidence type="ECO:0000313" key="2">
    <source>
        <dbReference type="Proteomes" id="UP000054623"/>
    </source>
</evidence>
<name>A0A0W1JCA7_DESHA</name>
<gene>
    <name evidence="1" type="ORF">AT727_14315</name>
</gene>
<evidence type="ECO:0000313" key="1">
    <source>
        <dbReference type="EMBL" id="KTE89245.1"/>
    </source>
</evidence>
<organism evidence="1 2">
    <name type="scientific">Desulfitobacterium hafniense</name>
    <name type="common">Desulfitobacterium frappieri</name>
    <dbReference type="NCBI Taxonomy" id="49338"/>
    <lineage>
        <taxon>Bacteria</taxon>
        <taxon>Bacillati</taxon>
        <taxon>Bacillota</taxon>
        <taxon>Clostridia</taxon>
        <taxon>Eubacteriales</taxon>
        <taxon>Desulfitobacteriaceae</taxon>
        <taxon>Desulfitobacterium</taxon>
    </lineage>
</organism>
<dbReference type="Gene3D" id="3.40.1260.10">
    <property type="entry name" value="DsrEFH-like"/>
    <property type="match status" value="1"/>
</dbReference>
<comment type="caution">
    <text evidence="1">The sequence shown here is derived from an EMBL/GenBank/DDBJ whole genome shotgun (WGS) entry which is preliminary data.</text>
</comment>
<accession>A0A0W1JCA7</accession>
<dbReference type="Pfam" id="PF13686">
    <property type="entry name" value="DrsE_2"/>
    <property type="match status" value="1"/>
</dbReference>
<dbReference type="RefSeq" id="WP_035213394.1">
    <property type="nucleotide sequence ID" value="NZ_CABKQQ010000010.1"/>
</dbReference>